<evidence type="ECO:0000313" key="2">
    <source>
        <dbReference type="Proteomes" id="UP001283361"/>
    </source>
</evidence>
<keyword evidence="2" id="KW-1185">Reference proteome</keyword>
<reference evidence="1" key="1">
    <citation type="journal article" date="2023" name="G3 (Bethesda)">
        <title>A reference genome for the long-term kleptoplast-retaining sea slug Elysia crispata morphotype clarki.</title>
        <authorList>
            <person name="Eastman K.E."/>
            <person name="Pendleton A.L."/>
            <person name="Shaikh M.A."/>
            <person name="Suttiyut T."/>
            <person name="Ogas R."/>
            <person name="Tomko P."/>
            <person name="Gavelis G."/>
            <person name="Widhalm J.R."/>
            <person name="Wisecaver J.H."/>
        </authorList>
    </citation>
    <scope>NUCLEOTIDE SEQUENCE</scope>
    <source>
        <strain evidence="1">ECLA1</strain>
    </source>
</reference>
<comment type="caution">
    <text evidence="1">The sequence shown here is derived from an EMBL/GenBank/DDBJ whole genome shotgun (WGS) entry which is preliminary data.</text>
</comment>
<gene>
    <name evidence="1" type="ORF">RRG08_025541</name>
</gene>
<sequence>MILLTDASLDVIEAHDHRIIVQSFCTDLQPVPSDESTDDPSEDHNIIEDLSVLLPARNDPQFQPALEAPQVSPCNCKRNNVETCLYGWFGPNCQYLCHCAGSAPCDKHDGSCSSGCHQDWFGPACQYGETLTGSSVRGTALSGEGWPLDNDDTTCNTRMSRSVTVTLDTPIPLTWVRVVLRDAGIRSCRRLKHSRNGKIDWALGGNITDPDELSRARINSSSLQTSCSEISTAKVDAEKLDIYCPASAVVLTVTLEGAAVQGLSSRYIKAENKGSPPYFSLAIKHTGKS</sequence>
<proteinExistence type="predicted"/>
<dbReference type="AlphaFoldDB" id="A0AAE0YKH3"/>
<accession>A0AAE0YKH3</accession>
<dbReference type="Gene3D" id="2.170.300.10">
    <property type="entry name" value="Tie2 ligand-binding domain superfamily"/>
    <property type="match status" value="1"/>
</dbReference>
<organism evidence="1 2">
    <name type="scientific">Elysia crispata</name>
    <name type="common">lettuce slug</name>
    <dbReference type="NCBI Taxonomy" id="231223"/>
    <lineage>
        <taxon>Eukaryota</taxon>
        <taxon>Metazoa</taxon>
        <taxon>Spiralia</taxon>
        <taxon>Lophotrochozoa</taxon>
        <taxon>Mollusca</taxon>
        <taxon>Gastropoda</taxon>
        <taxon>Heterobranchia</taxon>
        <taxon>Euthyneura</taxon>
        <taxon>Panpulmonata</taxon>
        <taxon>Sacoglossa</taxon>
        <taxon>Placobranchoidea</taxon>
        <taxon>Plakobranchidae</taxon>
        <taxon>Elysia</taxon>
    </lineage>
</organism>
<dbReference type="Proteomes" id="UP001283361">
    <property type="component" value="Unassembled WGS sequence"/>
</dbReference>
<dbReference type="EMBL" id="JAWDGP010006020">
    <property type="protein sequence ID" value="KAK3748456.1"/>
    <property type="molecule type" value="Genomic_DNA"/>
</dbReference>
<evidence type="ECO:0000313" key="1">
    <source>
        <dbReference type="EMBL" id="KAK3748456.1"/>
    </source>
</evidence>
<name>A0AAE0YKH3_9GAST</name>
<protein>
    <submittedName>
        <fullName evidence="1">Uncharacterized protein</fullName>
    </submittedName>
</protein>